<feature type="region of interest" description="Disordered" evidence="1">
    <location>
        <begin position="1"/>
        <end position="32"/>
    </location>
</feature>
<dbReference type="EMBL" id="JBBNAE010000008">
    <property type="protein sequence ID" value="KAK9103858.1"/>
    <property type="molecule type" value="Genomic_DNA"/>
</dbReference>
<accession>A0AAP0HW62</accession>
<evidence type="ECO:0000256" key="1">
    <source>
        <dbReference type="SAM" id="MobiDB-lite"/>
    </source>
</evidence>
<keyword evidence="3" id="KW-1185">Reference proteome</keyword>
<comment type="caution">
    <text evidence="2">The sequence shown here is derived from an EMBL/GenBank/DDBJ whole genome shotgun (WGS) entry which is preliminary data.</text>
</comment>
<sequence>MGTPRGVHVSDPRSGLGPGELHNNRKPFSSTSVPFVVERNITPKQNKAHRNLRCLMNPNMSSPHQTLSAEIS</sequence>
<gene>
    <name evidence="2" type="ORF">Sjap_021112</name>
</gene>
<reference evidence="2 3" key="1">
    <citation type="submission" date="2024-01" db="EMBL/GenBank/DDBJ databases">
        <title>Genome assemblies of Stephania.</title>
        <authorList>
            <person name="Yang L."/>
        </authorList>
    </citation>
    <scope>NUCLEOTIDE SEQUENCE [LARGE SCALE GENOMIC DNA]</scope>
    <source>
        <strain evidence="2">QJT</strain>
        <tissue evidence="2">Leaf</tissue>
    </source>
</reference>
<proteinExistence type="predicted"/>
<protein>
    <submittedName>
        <fullName evidence="2">Uncharacterized protein</fullName>
    </submittedName>
</protein>
<evidence type="ECO:0000313" key="3">
    <source>
        <dbReference type="Proteomes" id="UP001417504"/>
    </source>
</evidence>
<name>A0AAP0HW62_9MAGN</name>
<dbReference type="Proteomes" id="UP001417504">
    <property type="component" value="Unassembled WGS sequence"/>
</dbReference>
<organism evidence="2 3">
    <name type="scientific">Stephania japonica</name>
    <dbReference type="NCBI Taxonomy" id="461633"/>
    <lineage>
        <taxon>Eukaryota</taxon>
        <taxon>Viridiplantae</taxon>
        <taxon>Streptophyta</taxon>
        <taxon>Embryophyta</taxon>
        <taxon>Tracheophyta</taxon>
        <taxon>Spermatophyta</taxon>
        <taxon>Magnoliopsida</taxon>
        <taxon>Ranunculales</taxon>
        <taxon>Menispermaceae</taxon>
        <taxon>Menispermoideae</taxon>
        <taxon>Cissampelideae</taxon>
        <taxon>Stephania</taxon>
    </lineage>
</organism>
<evidence type="ECO:0000313" key="2">
    <source>
        <dbReference type="EMBL" id="KAK9103858.1"/>
    </source>
</evidence>
<dbReference type="AlphaFoldDB" id="A0AAP0HW62"/>